<name>A0A420ZBU3_UNCK3</name>
<proteinExistence type="predicted"/>
<dbReference type="AlphaFoldDB" id="A0A420ZBU3"/>
<evidence type="ECO:0000313" key="2">
    <source>
        <dbReference type="Proteomes" id="UP000281261"/>
    </source>
</evidence>
<dbReference type="Proteomes" id="UP000281261">
    <property type="component" value="Unassembled WGS sequence"/>
</dbReference>
<evidence type="ECO:0000313" key="1">
    <source>
        <dbReference type="EMBL" id="RLC36681.1"/>
    </source>
</evidence>
<protein>
    <submittedName>
        <fullName evidence="1">Uncharacterized protein</fullName>
    </submittedName>
</protein>
<comment type="caution">
    <text evidence="1">The sequence shown here is derived from an EMBL/GenBank/DDBJ whole genome shotgun (WGS) entry which is preliminary data.</text>
</comment>
<reference evidence="1 2" key="1">
    <citation type="submission" date="2018-06" db="EMBL/GenBank/DDBJ databases">
        <title>Extensive metabolic versatility and redundancy in microbially diverse, dynamic hydrothermal sediments.</title>
        <authorList>
            <person name="Dombrowski N."/>
            <person name="Teske A."/>
            <person name="Baker B.J."/>
        </authorList>
    </citation>
    <scope>NUCLEOTIDE SEQUENCE [LARGE SCALE GENOMIC DNA]</scope>
    <source>
        <strain evidence="1">B79_G16</strain>
    </source>
</reference>
<gene>
    <name evidence="1" type="ORF">DRH29_04075</name>
</gene>
<sequence length="135" mass="15694">LQHAGIEGFLENRKEVYAQADDEAAMWREFVERWWEAHGNQPVTVKELYNLCEEKELMTWVRGDHTERSQQCRLGRALKSARDRVIAGYRLRTAYAKNATGNRVNGYQLCEMPEHQESQDQVEIEPDGLDLAVPF</sequence>
<feature type="non-terminal residue" evidence="1">
    <location>
        <position position="1"/>
    </location>
</feature>
<organism evidence="1 2">
    <name type="scientific">candidate division Kazan bacterium</name>
    <dbReference type="NCBI Taxonomy" id="2202143"/>
    <lineage>
        <taxon>Bacteria</taxon>
        <taxon>Bacteria division Kazan-3B-28</taxon>
    </lineage>
</organism>
<dbReference type="EMBL" id="QMNG01000037">
    <property type="protein sequence ID" value="RLC36681.1"/>
    <property type="molecule type" value="Genomic_DNA"/>
</dbReference>
<accession>A0A420ZBU3</accession>